<dbReference type="EMBL" id="BSOS01000065">
    <property type="protein sequence ID" value="GLR67415.1"/>
    <property type="molecule type" value="Genomic_DNA"/>
</dbReference>
<evidence type="ECO:0000256" key="3">
    <source>
        <dbReference type="ARBA" id="ARBA00007931"/>
    </source>
</evidence>
<keyword evidence="12 13" id="KW-0472">Membrane</keyword>
<keyword evidence="11" id="KW-0482">Metalloprotease</keyword>
<evidence type="ECO:0000256" key="7">
    <source>
        <dbReference type="ARBA" id="ARBA00022723"/>
    </source>
</evidence>
<evidence type="ECO:0000313" key="15">
    <source>
        <dbReference type="EMBL" id="GLR67415.1"/>
    </source>
</evidence>
<dbReference type="InterPro" id="IPR008915">
    <property type="entry name" value="Peptidase_M50"/>
</dbReference>
<organism evidence="15 16">
    <name type="scientific">Acidocella aquatica</name>
    <dbReference type="NCBI Taxonomy" id="1922313"/>
    <lineage>
        <taxon>Bacteria</taxon>
        <taxon>Pseudomonadati</taxon>
        <taxon>Pseudomonadota</taxon>
        <taxon>Alphaproteobacteria</taxon>
        <taxon>Acetobacterales</taxon>
        <taxon>Acidocellaceae</taxon>
        <taxon>Acidocella</taxon>
    </lineage>
</organism>
<evidence type="ECO:0000256" key="11">
    <source>
        <dbReference type="ARBA" id="ARBA00023049"/>
    </source>
</evidence>
<feature type="domain" description="Peptidase M50" evidence="14">
    <location>
        <begin position="128"/>
        <end position="186"/>
    </location>
</feature>
<evidence type="ECO:0000256" key="5">
    <source>
        <dbReference type="ARBA" id="ARBA00022670"/>
    </source>
</evidence>
<feature type="domain" description="Peptidase M50" evidence="14">
    <location>
        <begin position="8"/>
        <end position="123"/>
    </location>
</feature>
<keyword evidence="7" id="KW-0479">Metal-binding</keyword>
<dbReference type="InterPro" id="IPR044537">
    <property type="entry name" value="Rip2-like"/>
</dbReference>
<dbReference type="RefSeq" id="WP_284258144.1">
    <property type="nucleotide sequence ID" value="NZ_BSOS01000065.1"/>
</dbReference>
<comment type="cofactor">
    <cofactor evidence="1">
        <name>Zn(2+)</name>
        <dbReference type="ChEBI" id="CHEBI:29105"/>
    </cofactor>
</comment>
<feature type="transmembrane region" description="Helical" evidence="13">
    <location>
        <begin position="128"/>
        <end position="148"/>
    </location>
</feature>
<keyword evidence="4" id="KW-1003">Cell membrane</keyword>
<evidence type="ECO:0000256" key="12">
    <source>
        <dbReference type="ARBA" id="ARBA00023136"/>
    </source>
</evidence>
<comment type="caution">
    <text evidence="15">The sequence shown here is derived from an EMBL/GenBank/DDBJ whole genome shotgun (WGS) entry which is preliminary data.</text>
</comment>
<proteinExistence type="inferred from homology"/>
<feature type="transmembrane region" description="Helical" evidence="13">
    <location>
        <begin position="55"/>
        <end position="79"/>
    </location>
</feature>
<dbReference type="PANTHER" id="PTHR35864">
    <property type="entry name" value="ZINC METALLOPROTEASE MJ0611-RELATED"/>
    <property type="match status" value="1"/>
</dbReference>
<evidence type="ECO:0000256" key="4">
    <source>
        <dbReference type="ARBA" id="ARBA00022475"/>
    </source>
</evidence>
<evidence type="ECO:0000259" key="14">
    <source>
        <dbReference type="Pfam" id="PF02163"/>
    </source>
</evidence>
<dbReference type="Proteomes" id="UP001156641">
    <property type="component" value="Unassembled WGS sequence"/>
</dbReference>
<evidence type="ECO:0000256" key="8">
    <source>
        <dbReference type="ARBA" id="ARBA00022801"/>
    </source>
</evidence>
<keyword evidence="5" id="KW-0645">Protease</keyword>
<evidence type="ECO:0000256" key="10">
    <source>
        <dbReference type="ARBA" id="ARBA00022989"/>
    </source>
</evidence>
<dbReference type="Pfam" id="PF02163">
    <property type="entry name" value="Peptidase_M50"/>
    <property type="match status" value="2"/>
</dbReference>
<reference evidence="16" key="1">
    <citation type="journal article" date="2019" name="Int. J. Syst. Evol. Microbiol.">
        <title>The Global Catalogue of Microorganisms (GCM) 10K type strain sequencing project: providing services to taxonomists for standard genome sequencing and annotation.</title>
        <authorList>
            <consortium name="The Broad Institute Genomics Platform"/>
            <consortium name="The Broad Institute Genome Sequencing Center for Infectious Disease"/>
            <person name="Wu L."/>
            <person name="Ma J."/>
        </authorList>
    </citation>
    <scope>NUCLEOTIDE SEQUENCE [LARGE SCALE GENOMIC DNA]</scope>
    <source>
        <strain evidence="16">NBRC 112502</strain>
    </source>
</reference>
<sequence>MSTGTLEVILALVISVVLHELAHGAVARLLGDTTAQQAGRLTLNPLKHIDPFGSILFPLILAVGQLTTLGHVAFMYGWAKPVPVNPMELRLNGARHPRQLMAVVAAAGPLMNFALAVLGGFLLNTGQAIDFLVYFIEINLVLGLFNLFPMPPMDGGRIAVGVLPLPAARWLSGFEQRGIVLVLLVIFILPLVLAQFGVRFDPFQEAMGRLLPWAEQIILQITGAGHGN</sequence>
<evidence type="ECO:0000256" key="9">
    <source>
        <dbReference type="ARBA" id="ARBA00022833"/>
    </source>
</evidence>
<accession>A0ABQ6ABH5</accession>
<comment type="similarity">
    <text evidence="3">Belongs to the peptidase M50B family.</text>
</comment>
<name>A0ABQ6ABH5_9PROT</name>
<evidence type="ECO:0000256" key="13">
    <source>
        <dbReference type="SAM" id="Phobius"/>
    </source>
</evidence>
<evidence type="ECO:0000256" key="2">
    <source>
        <dbReference type="ARBA" id="ARBA00004651"/>
    </source>
</evidence>
<evidence type="ECO:0000313" key="16">
    <source>
        <dbReference type="Proteomes" id="UP001156641"/>
    </source>
</evidence>
<protein>
    <submittedName>
        <fullName evidence="15">Peptidase M50</fullName>
    </submittedName>
</protein>
<dbReference type="CDD" id="cd06158">
    <property type="entry name" value="S2P-M50_like_1"/>
    <property type="match status" value="1"/>
</dbReference>
<gene>
    <name evidence="15" type="ORF">GCM10010909_20960</name>
</gene>
<keyword evidence="16" id="KW-1185">Reference proteome</keyword>
<dbReference type="PANTHER" id="PTHR35864:SF1">
    <property type="entry name" value="ZINC METALLOPROTEASE YWHC-RELATED"/>
    <property type="match status" value="1"/>
</dbReference>
<dbReference type="InterPro" id="IPR052348">
    <property type="entry name" value="Metallopeptidase_M50B"/>
</dbReference>
<evidence type="ECO:0000256" key="1">
    <source>
        <dbReference type="ARBA" id="ARBA00001947"/>
    </source>
</evidence>
<keyword evidence="8" id="KW-0378">Hydrolase</keyword>
<keyword evidence="10 13" id="KW-1133">Transmembrane helix</keyword>
<feature type="transmembrane region" description="Helical" evidence="13">
    <location>
        <begin position="100"/>
        <end position="122"/>
    </location>
</feature>
<keyword evidence="6 13" id="KW-0812">Transmembrane</keyword>
<evidence type="ECO:0000256" key="6">
    <source>
        <dbReference type="ARBA" id="ARBA00022692"/>
    </source>
</evidence>
<feature type="transmembrane region" description="Helical" evidence="13">
    <location>
        <begin position="179"/>
        <end position="198"/>
    </location>
</feature>
<keyword evidence="9" id="KW-0862">Zinc</keyword>
<comment type="subcellular location">
    <subcellularLocation>
        <location evidence="2">Cell membrane</location>
        <topology evidence="2">Multi-pass membrane protein</topology>
    </subcellularLocation>
</comment>